<sequence length="180" mass="21019">MAEASAVVASSLALIRLSAKVFKLCYDYYNTVKGSQKDFKKLGDEIKSIHQQLEEIRSLAAGDDENDPQYPSLLQWAKNESLKDYKTTLQELEERLDVREWRKSTRKYVWPFRRPKINHYLGLVEEQRSKLHLLLTTATMKTVTKVLRKLDDNEFRKILKWLKVVDPTSNYSSALALREP</sequence>
<organism evidence="1 2">
    <name type="scientific">Tuber aestivum</name>
    <name type="common">summer truffle</name>
    <dbReference type="NCBI Taxonomy" id="59557"/>
    <lineage>
        <taxon>Eukaryota</taxon>
        <taxon>Fungi</taxon>
        <taxon>Dikarya</taxon>
        <taxon>Ascomycota</taxon>
        <taxon>Pezizomycotina</taxon>
        <taxon>Pezizomycetes</taxon>
        <taxon>Pezizales</taxon>
        <taxon>Tuberaceae</taxon>
        <taxon>Tuber</taxon>
    </lineage>
</organism>
<name>A0A292PHL8_9PEZI</name>
<gene>
    <name evidence="1" type="ORF">GSTUAT00009288001</name>
</gene>
<evidence type="ECO:0008006" key="3">
    <source>
        <dbReference type="Google" id="ProtNLM"/>
    </source>
</evidence>
<accession>A0A292PHL8</accession>
<reference evidence="1" key="1">
    <citation type="submission" date="2015-10" db="EMBL/GenBank/DDBJ databases">
        <authorList>
            <person name="Regsiter A."/>
            <person name="william w."/>
        </authorList>
    </citation>
    <scope>NUCLEOTIDE SEQUENCE</scope>
    <source>
        <strain evidence="1">Montdore</strain>
    </source>
</reference>
<protein>
    <recommendedName>
        <fullName evidence="3">Fungal N-terminal domain-containing protein</fullName>
    </recommendedName>
</protein>
<dbReference type="AlphaFoldDB" id="A0A292PHL8"/>
<keyword evidence="2" id="KW-1185">Reference proteome</keyword>
<feature type="non-terminal residue" evidence="1">
    <location>
        <position position="1"/>
    </location>
</feature>
<evidence type="ECO:0000313" key="2">
    <source>
        <dbReference type="Proteomes" id="UP001412239"/>
    </source>
</evidence>
<dbReference type="EMBL" id="LN892182">
    <property type="protein sequence ID" value="CUS06656.1"/>
    <property type="molecule type" value="Genomic_DNA"/>
</dbReference>
<dbReference type="Proteomes" id="UP001412239">
    <property type="component" value="Unassembled WGS sequence"/>
</dbReference>
<proteinExistence type="predicted"/>
<evidence type="ECO:0000313" key="1">
    <source>
        <dbReference type="EMBL" id="CUS06656.1"/>
    </source>
</evidence>